<sequence>MEVALAPCVASSSVRLPCNFRVCAAVGCSCCCVTRVASVVARRVRAVVVRLALDSLVVVFLVWRTVVVALPSRLRCIAWLPCVLVRFPRTVCCCSGEGFSQDYSVLVSVVAVLPQGLSMMLFWLVRSGGFSQNGALVVLVEVLPGPACVAPAVLLTVVFSLMVRVLPRIALCRFWRRFFPGILCVRFGPPLCCPCGSKCAPLW</sequence>
<dbReference type="Proteomes" id="UP000652761">
    <property type="component" value="Unassembled WGS sequence"/>
</dbReference>
<keyword evidence="1" id="KW-0812">Transmembrane</keyword>
<accession>A0A843VFV1</accession>
<feature type="transmembrane region" description="Helical" evidence="1">
    <location>
        <begin position="105"/>
        <end position="124"/>
    </location>
</feature>
<reference evidence="2" key="1">
    <citation type="submission" date="2017-07" db="EMBL/GenBank/DDBJ databases">
        <title>Taro Niue Genome Assembly and Annotation.</title>
        <authorList>
            <person name="Atibalentja N."/>
            <person name="Keating K."/>
            <person name="Fields C.J."/>
        </authorList>
    </citation>
    <scope>NUCLEOTIDE SEQUENCE</scope>
    <source>
        <strain evidence="2">Niue_2</strain>
        <tissue evidence="2">Leaf</tissue>
    </source>
</reference>
<comment type="caution">
    <text evidence="2">The sequence shown here is derived from an EMBL/GenBank/DDBJ whole genome shotgun (WGS) entry which is preliminary data.</text>
</comment>
<keyword evidence="1" id="KW-1133">Transmembrane helix</keyword>
<name>A0A843VFV1_COLES</name>
<evidence type="ECO:0000313" key="3">
    <source>
        <dbReference type="Proteomes" id="UP000652761"/>
    </source>
</evidence>
<feature type="transmembrane region" description="Helical" evidence="1">
    <location>
        <begin position="136"/>
        <end position="163"/>
    </location>
</feature>
<dbReference type="AlphaFoldDB" id="A0A843VFV1"/>
<keyword evidence="3" id="KW-1185">Reference proteome</keyword>
<evidence type="ECO:0000256" key="1">
    <source>
        <dbReference type="SAM" id="Phobius"/>
    </source>
</evidence>
<dbReference type="EMBL" id="NMUH01001552">
    <property type="protein sequence ID" value="MQL93357.1"/>
    <property type="molecule type" value="Genomic_DNA"/>
</dbReference>
<protein>
    <submittedName>
        <fullName evidence="2">Uncharacterized protein</fullName>
    </submittedName>
</protein>
<evidence type="ECO:0000313" key="2">
    <source>
        <dbReference type="EMBL" id="MQL93357.1"/>
    </source>
</evidence>
<gene>
    <name evidence="2" type="ORF">Taro_026003</name>
</gene>
<organism evidence="2 3">
    <name type="scientific">Colocasia esculenta</name>
    <name type="common">Wild taro</name>
    <name type="synonym">Arum esculentum</name>
    <dbReference type="NCBI Taxonomy" id="4460"/>
    <lineage>
        <taxon>Eukaryota</taxon>
        <taxon>Viridiplantae</taxon>
        <taxon>Streptophyta</taxon>
        <taxon>Embryophyta</taxon>
        <taxon>Tracheophyta</taxon>
        <taxon>Spermatophyta</taxon>
        <taxon>Magnoliopsida</taxon>
        <taxon>Liliopsida</taxon>
        <taxon>Araceae</taxon>
        <taxon>Aroideae</taxon>
        <taxon>Colocasieae</taxon>
        <taxon>Colocasia</taxon>
    </lineage>
</organism>
<feature type="transmembrane region" description="Helical" evidence="1">
    <location>
        <begin position="51"/>
        <end position="70"/>
    </location>
</feature>
<keyword evidence="1" id="KW-0472">Membrane</keyword>
<proteinExistence type="predicted"/>